<keyword evidence="1" id="KW-0238">DNA-binding</keyword>
<dbReference type="PANTHER" id="PTHR46558:SF11">
    <property type="entry name" value="HTH-TYPE TRANSCRIPTIONAL REGULATOR XRE"/>
    <property type="match status" value="1"/>
</dbReference>
<feature type="domain" description="HTH cro/C1-type" evidence="2">
    <location>
        <begin position="101"/>
        <end position="144"/>
    </location>
</feature>
<dbReference type="InterPro" id="IPR010982">
    <property type="entry name" value="Lambda_DNA-bd_dom_sf"/>
</dbReference>
<evidence type="ECO:0000256" key="1">
    <source>
        <dbReference type="ARBA" id="ARBA00023125"/>
    </source>
</evidence>
<dbReference type="PROSITE" id="PS50943">
    <property type="entry name" value="HTH_CROC1"/>
    <property type="match status" value="2"/>
</dbReference>
<dbReference type="SUPFAM" id="SSF47413">
    <property type="entry name" value="lambda repressor-like DNA-binding domains"/>
    <property type="match status" value="2"/>
</dbReference>
<evidence type="ECO:0000313" key="3">
    <source>
        <dbReference type="EMBL" id="AEH26506.1"/>
    </source>
</evidence>
<dbReference type="Pfam" id="PF01381">
    <property type="entry name" value="HTH_3"/>
    <property type="match status" value="2"/>
</dbReference>
<organism evidence="3">
    <name type="scientific">uncultured Acidobacteria bacterium A11</name>
    <dbReference type="NCBI Taxonomy" id="1036854"/>
    <lineage>
        <taxon>Bacteria</taxon>
        <taxon>Pseudomonadati</taxon>
        <taxon>Acidobacteriota</taxon>
        <taxon>environmental samples</taxon>
    </lineage>
</organism>
<proteinExistence type="predicted"/>
<dbReference type="EMBL" id="JF342591">
    <property type="protein sequence ID" value="AEH26506.1"/>
    <property type="molecule type" value="Genomic_DNA"/>
</dbReference>
<dbReference type="CDD" id="cd00093">
    <property type="entry name" value="HTH_XRE"/>
    <property type="match status" value="2"/>
</dbReference>
<dbReference type="InterPro" id="IPR001387">
    <property type="entry name" value="Cro/C1-type_HTH"/>
</dbReference>
<accession>F8TTJ5</accession>
<feature type="domain" description="HTH cro/C1-type" evidence="2">
    <location>
        <begin position="39"/>
        <end position="93"/>
    </location>
</feature>
<dbReference type="SMART" id="SM00530">
    <property type="entry name" value="HTH_XRE"/>
    <property type="match status" value="2"/>
</dbReference>
<evidence type="ECO:0000259" key="2">
    <source>
        <dbReference type="PROSITE" id="PS50943"/>
    </source>
</evidence>
<reference evidence="3" key="1">
    <citation type="journal article" date="2011" name="FEMS Microbiol. Ecol.">
        <title>Polyketide synthase pathways identified from a metagenomic library are derived from soil Acidobacteria.</title>
        <authorList>
            <person name="Parsley L.C."/>
            <person name="Linneman J."/>
            <person name="Goode A.M."/>
            <person name="Becklund K."/>
            <person name="George I."/>
            <person name="Goodman R.M."/>
            <person name="Lopanik N.B."/>
            <person name="Liles M.R."/>
        </authorList>
    </citation>
    <scope>NUCLEOTIDE SEQUENCE</scope>
</reference>
<protein>
    <recommendedName>
        <fullName evidence="2">HTH cro/C1-type domain-containing protein</fullName>
    </recommendedName>
</protein>
<sequence length="151" mass="16874">MVALPFCKLTLRGLRCLQGPYFQLQTGYTTSPKTVGEAIRKRRLDLKLRQLDAAKIIGCDEMSVVNWERGYRHPSVNHMAGIVSFLGFDPLPVGASLAQKLVNHRKALGLTQRQFASQIGVDPSTLARWERGERPPDDEQLRKLKLAGFGS</sequence>
<dbReference type="GO" id="GO:0003677">
    <property type="term" value="F:DNA binding"/>
    <property type="evidence" value="ECO:0007669"/>
    <property type="project" value="UniProtKB-KW"/>
</dbReference>
<name>F8TTJ5_9BACT</name>
<dbReference type="PANTHER" id="PTHR46558">
    <property type="entry name" value="TRACRIPTIONAL REGULATORY PROTEIN-RELATED-RELATED"/>
    <property type="match status" value="1"/>
</dbReference>
<dbReference type="AlphaFoldDB" id="F8TTJ5"/>
<dbReference type="Gene3D" id="1.10.260.40">
    <property type="entry name" value="lambda repressor-like DNA-binding domains"/>
    <property type="match status" value="2"/>
</dbReference>